<reference evidence="2" key="2">
    <citation type="submission" date="2019-06" db="EMBL/GenBank/DDBJ databases">
        <title>Genomics analysis of Aphanomyces spp. identifies a new class of oomycete effector associated with host adaptation.</title>
        <authorList>
            <person name="Gaulin E."/>
        </authorList>
    </citation>
    <scope>NUCLEOTIDE SEQUENCE</scope>
    <source>
        <strain evidence="2">CBS 578.67</strain>
    </source>
</reference>
<evidence type="ECO:0000313" key="4">
    <source>
        <dbReference type="Proteomes" id="UP000332933"/>
    </source>
</evidence>
<organism evidence="3 4">
    <name type="scientific">Aphanomyces stellatus</name>
    <dbReference type="NCBI Taxonomy" id="120398"/>
    <lineage>
        <taxon>Eukaryota</taxon>
        <taxon>Sar</taxon>
        <taxon>Stramenopiles</taxon>
        <taxon>Oomycota</taxon>
        <taxon>Saprolegniomycetes</taxon>
        <taxon>Saprolegniales</taxon>
        <taxon>Verrucalvaceae</taxon>
        <taxon>Aphanomyces</taxon>
    </lineage>
</organism>
<sequence length="239" mass="25743">MSTTFTRAVVFLNPKNENPACSHDVATLLLQLGIPDVRVTPLERIHVELNAIPHDHLPAALYVQPGGGDDVDDSFAAYFQSNRKLKPAVQAFVAGGGAYLGVCLGAYAAAIDQFELVHDEQHEPFFQFDELDDDDTPKIVPIDVDGVRYHTYHQGGPDLTPMLKVGGVPFGSYVGLSHAPPVGVVVPYWNGHGMVGLLSPHLEADATWDDAGKLAGDCNDPARQFLALLFTMNQLGSNA</sequence>
<gene>
    <name evidence="3" type="primary">Aste57867_22403</name>
    <name evidence="2" type="ORF">As57867_022333</name>
    <name evidence="3" type="ORF">ASTE57867_22403</name>
</gene>
<dbReference type="EMBL" id="CAADRA010007074">
    <property type="protein sequence ID" value="VFT99066.1"/>
    <property type="molecule type" value="Genomic_DNA"/>
</dbReference>
<keyword evidence="4" id="KW-1185">Reference proteome</keyword>
<dbReference type="AlphaFoldDB" id="A0A485LK96"/>
<dbReference type="Pfam" id="PF09825">
    <property type="entry name" value="BPL_N"/>
    <property type="match status" value="1"/>
</dbReference>
<proteinExistence type="predicted"/>
<dbReference type="OrthoDB" id="10250105at2759"/>
<name>A0A485LK96_9STRA</name>
<reference evidence="3 4" key="1">
    <citation type="submission" date="2019-03" db="EMBL/GenBank/DDBJ databases">
        <authorList>
            <person name="Gaulin E."/>
            <person name="Dumas B."/>
        </authorList>
    </citation>
    <scope>NUCLEOTIDE SEQUENCE [LARGE SCALE GENOMIC DNA]</scope>
    <source>
        <strain evidence="3">CBS 568.67</strain>
    </source>
</reference>
<dbReference type="EMBL" id="VJMH01007048">
    <property type="protein sequence ID" value="KAF0685795.1"/>
    <property type="molecule type" value="Genomic_DNA"/>
</dbReference>
<evidence type="ECO:0000313" key="2">
    <source>
        <dbReference type="EMBL" id="KAF0685795.1"/>
    </source>
</evidence>
<accession>A0A485LK96</accession>
<dbReference type="InterPro" id="IPR019197">
    <property type="entry name" value="Biotin-prot_ligase_N"/>
</dbReference>
<dbReference type="SUPFAM" id="SSF52317">
    <property type="entry name" value="Class I glutamine amidotransferase-like"/>
    <property type="match status" value="1"/>
</dbReference>
<evidence type="ECO:0000313" key="3">
    <source>
        <dbReference type="EMBL" id="VFT99066.1"/>
    </source>
</evidence>
<dbReference type="Proteomes" id="UP000332933">
    <property type="component" value="Unassembled WGS sequence"/>
</dbReference>
<evidence type="ECO:0000259" key="1">
    <source>
        <dbReference type="Pfam" id="PF09825"/>
    </source>
</evidence>
<protein>
    <submittedName>
        <fullName evidence="3">Aste57867_22403 protein</fullName>
    </submittedName>
</protein>
<feature type="domain" description="Biotin-protein ligase N-terminal" evidence="1">
    <location>
        <begin position="59"/>
        <end position="110"/>
    </location>
</feature>
<dbReference type="InterPro" id="IPR029062">
    <property type="entry name" value="Class_I_gatase-like"/>
</dbReference>